<dbReference type="Pfam" id="PF13786">
    <property type="entry name" value="DUF4179"/>
    <property type="match status" value="1"/>
</dbReference>
<evidence type="ECO:0000313" key="4">
    <source>
        <dbReference type="EMBL" id="PYF05656.1"/>
    </source>
</evidence>
<dbReference type="Pfam" id="PF18705">
    <property type="entry name" value="DUF5643"/>
    <property type="match status" value="1"/>
</dbReference>
<comment type="caution">
    <text evidence="4">The sequence shown here is derived from an EMBL/GenBank/DDBJ whole genome shotgun (WGS) entry which is preliminary data.</text>
</comment>
<evidence type="ECO:0000256" key="1">
    <source>
        <dbReference type="SAM" id="Phobius"/>
    </source>
</evidence>
<dbReference type="AlphaFoldDB" id="A0A318TLM8"/>
<reference evidence="4 5" key="1">
    <citation type="submission" date="2018-06" db="EMBL/GenBank/DDBJ databases">
        <title>Genomic Encyclopedia of Archaeal and Bacterial Type Strains, Phase II (KMG-II): from individual species to whole genera.</title>
        <authorList>
            <person name="Goeker M."/>
        </authorList>
    </citation>
    <scope>NUCLEOTIDE SEQUENCE [LARGE SCALE GENOMIC DNA]</scope>
    <source>
        <strain evidence="4 5">KACC 16626</strain>
    </source>
</reference>
<gene>
    <name evidence="4" type="ORF">BJ095_1164</name>
</gene>
<organism evidence="4 5">
    <name type="scientific">Ureibacillus chungkukjangi</name>
    <dbReference type="NCBI Taxonomy" id="1202712"/>
    <lineage>
        <taxon>Bacteria</taxon>
        <taxon>Bacillati</taxon>
        <taxon>Bacillota</taxon>
        <taxon>Bacilli</taxon>
        <taxon>Bacillales</taxon>
        <taxon>Caryophanaceae</taxon>
        <taxon>Ureibacillus</taxon>
    </lineage>
</organism>
<dbReference type="Gene3D" id="2.60.40.1630">
    <property type="entry name" value="bacillus anthracis domain"/>
    <property type="match status" value="1"/>
</dbReference>
<feature type="domain" description="DUF5643" evidence="3">
    <location>
        <begin position="236"/>
        <end position="355"/>
    </location>
</feature>
<dbReference type="OrthoDB" id="2541898at2"/>
<dbReference type="InterPro" id="IPR040680">
    <property type="entry name" value="DUF5643"/>
</dbReference>
<keyword evidence="1" id="KW-0472">Membrane</keyword>
<keyword evidence="5" id="KW-1185">Reference proteome</keyword>
<evidence type="ECO:0000259" key="2">
    <source>
        <dbReference type="Pfam" id="PF13786"/>
    </source>
</evidence>
<feature type="transmembrane region" description="Helical" evidence="1">
    <location>
        <begin position="47"/>
        <end position="69"/>
    </location>
</feature>
<evidence type="ECO:0000313" key="5">
    <source>
        <dbReference type="Proteomes" id="UP000247416"/>
    </source>
</evidence>
<dbReference type="InterPro" id="IPR025436">
    <property type="entry name" value="DUF4179"/>
</dbReference>
<dbReference type="EMBL" id="QJTJ01000016">
    <property type="protein sequence ID" value="PYF05656.1"/>
    <property type="molecule type" value="Genomic_DNA"/>
</dbReference>
<dbReference type="Gene3D" id="2.60.40.1640">
    <property type="entry name" value="Conserved domain protein"/>
    <property type="match status" value="1"/>
</dbReference>
<proteinExistence type="predicted"/>
<evidence type="ECO:0000259" key="3">
    <source>
        <dbReference type="Pfam" id="PF18705"/>
    </source>
</evidence>
<sequence>MKKVYKQLNRLNIGFEIEPMEVSEIEKERIKRNILKEKKKNHYTRDFVAAATFLVASTITIGMGFPAFAANIPIIGNVFELFNDDNDSMFEKYNDHSSTIGITRESNGVEVTVTDAVYDGENITIAYTLRSEKDLGERPALSINLIAEELKNTIKNGYYSTHYIVEKLNDNEYAVIYIYELLRNPRPEELLITLEAGEIVDLNNANNSTSGDWNFKFKITALESKKRELAKEDLKTEVNGIEINAIQMTETPISTTIYLSEKVDVRMVAKEDEKWRSIGFDYQVTDNLGNSYDLVQYNGVGHSTDFERMRSEPRITIKNLDKQATALIITPTVNVYKMITSEGQLATTFDPYSIEPITIPIK</sequence>
<keyword evidence="1" id="KW-1133">Transmembrane helix</keyword>
<protein>
    <submittedName>
        <fullName evidence="4">Uncharacterized protein DUF4179</fullName>
    </submittedName>
</protein>
<keyword evidence="1" id="KW-0812">Transmembrane</keyword>
<dbReference type="Proteomes" id="UP000247416">
    <property type="component" value="Unassembled WGS sequence"/>
</dbReference>
<feature type="domain" description="DUF4179" evidence="2">
    <location>
        <begin position="39"/>
        <end position="131"/>
    </location>
</feature>
<name>A0A318TLM8_9BACL</name>
<accession>A0A318TLM8</accession>
<dbReference type="RefSeq" id="WP_107936447.1">
    <property type="nucleotide sequence ID" value="NZ_CP085009.1"/>
</dbReference>